<dbReference type="GeneTree" id="ENSGT00950000183033"/>
<name>A0A3B3QYI6_9TELE</name>
<keyword evidence="2" id="KW-0175">Coiled coil</keyword>
<dbReference type="Pfam" id="PF26116">
    <property type="entry name" value="FAM13A"/>
    <property type="match status" value="1"/>
</dbReference>
<evidence type="ECO:0000313" key="5">
    <source>
        <dbReference type="Ensembl" id="ENSPKIP00000010705.1"/>
    </source>
</evidence>
<evidence type="ECO:0000313" key="6">
    <source>
        <dbReference type="Proteomes" id="UP000261540"/>
    </source>
</evidence>
<evidence type="ECO:0000256" key="3">
    <source>
        <dbReference type="SAM" id="MobiDB-lite"/>
    </source>
</evidence>
<dbReference type="PANTHER" id="PTHR15904">
    <property type="entry name" value="FAM13"/>
    <property type="match status" value="1"/>
</dbReference>
<dbReference type="InterPro" id="IPR039102">
    <property type="entry name" value="FAM13"/>
</dbReference>
<reference evidence="5" key="2">
    <citation type="submission" date="2025-09" db="UniProtKB">
        <authorList>
            <consortium name="Ensembl"/>
        </authorList>
    </citation>
    <scope>IDENTIFICATION</scope>
</reference>
<accession>A0A3B3QYI6</accession>
<dbReference type="AlphaFoldDB" id="A0A3B3QYI6"/>
<evidence type="ECO:0000256" key="2">
    <source>
        <dbReference type="SAM" id="Coils"/>
    </source>
</evidence>
<dbReference type="Proteomes" id="UP000261540">
    <property type="component" value="Unplaced"/>
</dbReference>
<dbReference type="Ensembl" id="ENSPKIT00000034840.1">
    <property type="protein sequence ID" value="ENSPKIP00000010705.1"/>
    <property type="gene ID" value="ENSPKIG00000025316.1"/>
</dbReference>
<dbReference type="PANTHER" id="PTHR15904:SF19">
    <property type="entry name" value="PROTEIN FAM13C"/>
    <property type="match status" value="1"/>
</dbReference>
<protein>
    <submittedName>
        <fullName evidence="5">Family with sequence similarity 13 member C</fullName>
    </submittedName>
</protein>
<reference evidence="5" key="1">
    <citation type="submission" date="2025-08" db="UniProtKB">
        <authorList>
            <consortium name="Ensembl"/>
        </authorList>
    </citation>
    <scope>IDENTIFICATION</scope>
</reference>
<evidence type="ECO:0000259" key="4">
    <source>
        <dbReference type="Pfam" id="PF26116"/>
    </source>
</evidence>
<feature type="domain" description="FAM13A-like" evidence="4">
    <location>
        <begin position="302"/>
        <end position="371"/>
    </location>
</feature>
<proteinExistence type="inferred from homology"/>
<feature type="region of interest" description="Disordered" evidence="3">
    <location>
        <begin position="21"/>
        <end position="92"/>
    </location>
</feature>
<feature type="coiled-coil region" evidence="2">
    <location>
        <begin position="138"/>
        <end position="165"/>
    </location>
</feature>
<evidence type="ECO:0000256" key="1">
    <source>
        <dbReference type="ARBA" id="ARBA00007549"/>
    </source>
</evidence>
<comment type="similarity">
    <text evidence="1">Belongs to the FAM13 family.</text>
</comment>
<dbReference type="InterPro" id="IPR059029">
    <property type="entry name" value="FAM13A_dom"/>
</dbReference>
<organism evidence="5 6">
    <name type="scientific">Paramormyrops kingsleyae</name>
    <dbReference type="NCBI Taxonomy" id="1676925"/>
    <lineage>
        <taxon>Eukaryota</taxon>
        <taxon>Metazoa</taxon>
        <taxon>Chordata</taxon>
        <taxon>Craniata</taxon>
        <taxon>Vertebrata</taxon>
        <taxon>Euteleostomi</taxon>
        <taxon>Actinopterygii</taxon>
        <taxon>Neopterygii</taxon>
        <taxon>Teleostei</taxon>
        <taxon>Osteoglossocephala</taxon>
        <taxon>Osteoglossomorpha</taxon>
        <taxon>Osteoglossiformes</taxon>
        <taxon>Mormyridae</taxon>
        <taxon>Paramormyrops</taxon>
    </lineage>
</organism>
<keyword evidence="6" id="KW-1185">Reference proteome</keyword>
<sequence length="377" mass="42664">MFCFCWQSSFLKLQALDAEAGSSLRPSPEDTAPTPGTKEQSRTLVRGSRSEETTVRAQILEGEGGESQPSPGTSRLLHHIMDDGSPLPSPRCPSFSQSLRFNTDPEAAPSPPCSQQFIMARGIDRSEPPEGAKDTPSIAFLTKHIQTLKRKIRKFEERFEQEKKYMPSHNDKTANPEMSKLMSELAKSRKQLKGRNLLHLPVDKNRLICDLGSCAGFRASDDTMINCFLFTRAAMPERNLVKPLYDRYQMIKQLLCATPTITTIVSGACSLGLTRNVITRCVETLLVDGNPMLCSLLGGRHSRSELLESLRETRVEKKRRRKALREFELQFFRQMGRAVQKDDRIPMAEEYQQYKNLKAKLRLLEVLLSKQDVSKTI</sequence>